<dbReference type="EMBL" id="HBUE01071158">
    <property type="protein sequence ID" value="CAG6472723.1"/>
    <property type="molecule type" value="Transcribed_RNA"/>
</dbReference>
<name>A0A8D8FJJ0_CULPI</name>
<organism evidence="2">
    <name type="scientific">Culex pipiens</name>
    <name type="common">House mosquito</name>
    <dbReference type="NCBI Taxonomy" id="7175"/>
    <lineage>
        <taxon>Eukaryota</taxon>
        <taxon>Metazoa</taxon>
        <taxon>Ecdysozoa</taxon>
        <taxon>Arthropoda</taxon>
        <taxon>Hexapoda</taxon>
        <taxon>Insecta</taxon>
        <taxon>Pterygota</taxon>
        <taxon>Neoptera</taxon>
        <taxon>Endopterygota</taxon>
        <taxon>Diptera</taxon>
        <taxon>Nematocera</taxon>
        <taxon>Culicoidea</taxon>
        <taxon>Culicidae</taxon>
        <taxon>Culicinae</taxon>
        <taxon>Culicini</taxon>
        <taxon>Culex</taxon>
        <taxon>Culex</taxon>
    </lineage>
</organism>
<reference evidence="2" key="1">
    <citation type="submission" date="2021-05" db="EMBL/GenBank/DDBJ databases">
        <authorList>
            <person name="Alioto T."/>
            <person name="Alioto T."/>
            <person name="Gomez Garrido J."/>
        </authorList>
    </citation>
    <scope>NUCLEOTIDE SEQUENCE</scope>
</reference>
<evidence type="ECO:0000256" key="1">
    <source>
        <dbReference type="SAM" id="MobiDB-lite"/>
    </source>
</evidence>
<feature type="region of interest" description="Disordered" evidence="1">
    <location>
        <begin position="9"/>
        <end position="40"/>
    </location>
</feature>
<sequence length="313" mass="32480">MICGARCCSPGLTSPSRASNGPPGSRARRVKCPSGTPRSGSCWTPCKRGDAIRIFRRCLARGKLWPSSRRRAARRCVATPRARSSGTLSGAFPIAEDVRTSTTRRRWRCPRGRRNVPLEGEAEAADGVDSVVEGEVATVEADLSDTKEVISSRAVTNRSKATIKATRAAAAAVIVEVTAAEAASREVGRNRRKTTTRATAATVAAAGTVPVPAGAAAAAATRAVISTAIVRAGRVIVEVVTAVAEIITTSSSNTTGTIAMTVGIEAVIGITTTITIVAEVVVVVAGPTTTGEGVVKGRFHDPSRYVCVCVRCI</sequence>
<accession>A0A8D8FJJ0</accession>
<evidence type="ECO:0000313" key="2">
    <source>
        <dbReference type="EMBL" id="CAG6472723.1"/>
    </source>
</evidence>
<protein>
    <submittedName>
        <fullName evidence="2">(northern house mosquito) hypothetical protein</fullName>
    </submittedName>
</protein>
<dbReference type="AlphaFoldDB" id="A0A8D8FJJ0"/>
<proteinExistence type="predicted"/>